<keyword evidence="5" id="KW-1185">Reference proteome</keyword>
<keyword evidence="3" id="KW-0012">Acyltransferase</keyword>
<gene>
    <name evidence="4" type="ORF">JHL15_18275</name>
</gene>
<sequence length="199" mass="22097">MLKTYGLLGLIQLLYFKVRTKFVFSKARIIRFPFRIRGKQCITVGDGFTTGFNCRLDAFNINNRSEPLITIGKNVQINDDVHIGATEKIEIHDNVLIASKVFITDHNHGKYSGPGADSPKTIPDDRPIYSSPVVIEKNVWIGEFVSILPGVTIGEGSVVGTMSVVNKSVPPFCIVVGSPARIVKKFDFDKNEWISVKND</sequence>
<organism evidence="4 5">
    <name type="scientific">Chryseobacterium paridis</name>
    <dbReference type="NCBI Taxonomy" id="2800328"/>
    <lineage>
        <taxon>Bacteria</taxon>
        <taxon>Pseudomonadati</taxon>
        <taxon>Bacteroidota</taxon>
        <taxon>Flavobacteriia</taxon>
        <taxon>Flavobacteriales</taxon>
        <taxon>Weeksellaceae</taxon>
        <taxon>Chryseobacterium group</taxon>
        <taxon>Chryseobacterium</taxon>
    </lineage>
</organism>
<keyword evidence="2" id="KW-0677">Repeat</keyword>
<dbReference type="Gene3D" id="2.160.10.10">
    <property type="entry name" value="Hexapeptide repeat proteins"/>
    <property type="match status" value="1"/>
</dbReference>
<dbReference type="InterPro" id="IPR001451">
    <property type="entry name" value="Hexapep"/>
</dbReference>
<dbReference type="PANTHER" id="PTHR23416:SF78">
    <property type="entry name" value="LIPOPOLYSACCHARIDE BIOSYNTHESIS O-ACETYL TRANSFERASE WBBJ-RELATED"/>
    <property type="match status" value="1"/>
</dbReference>
<dbReference type="Proteomes" id="UP000628669">
    <property type="component" value="Unassembled WGS sequence"/>
</dbReference>
<evidence type="ECO:0000313" key="5">
    <source>
        <dbReference type="Proteomes" id="UP000628669"/>
    </source>
</evidence>
<keyword evidence="1" id="KW-0808">Transferase</keyword>
<dbReference type="InterPro" id="IPR018357">
    <property type="entry name" value="Hexapep_transf_CS"/>
</dbReference>
<dbReference type="InterPro" id="IPR011004">
    <property type="entry name" value="Trimer_LpxA-like_sf"/>
</dbReference>
<comment type="caution">
    <text evidence="4">The sequence shown here is derived from an EMBL/GenBank/DDBJ whole genome shotgun (WGS) entry which is preliminary data.</text>
</comment>
<evidence type="ECO:0000313" key="4">
    <source>
        <dbReference type="EMBL" id="MBK1897719.1"/>
    </source>
</evidence>
<dbReference type="CDD" id="cd04647">
    <property type="entry name" value="LbH_MAT_like"/>
    <property type="match status" value="1"/>
</dbReference>
<evidence type="ECO:0000256" key="3">
    <source>
        <dbReference type="ARBA" id="ARBA00023315"/>
    </source>
</evidence>
<dbReference type="PROSITE" id="PS00101">
    <property type="entry name" value="HEXAPEP_TRANSFERASES"/>
    <property type="match status" value="1"/>
</dbReference>
<reference evidence="5" key="1">
    <citation type="submission" date="2021-01" db="EMBL/GenBank/DDBJ databases">
        <title>Genome public.</title>
        <authorList>
            <person name="Liu C."/>
            <person name="Sun Q."/>
        </authorList>
    </citation>
    <scope>NUCLEOTIDE SEQUENCE [LARGE SCALE GENOMIC DNA]</scope>
    <source>
        <strain evidence="5">YIM B02567</strain>
    </source>
</reference>
<dbReference type="SUPFAM" id="SSF51161">
    <property type="entry name" value="Trimeric LpxA-like enzymes"/>
    <property type="match status" value="1"/>
</dbReference>
<name>A0ABS1FZ75_9FLAO</name>
<dbReference type="InterPro" id="IPR051159">
    <property type="entry name" value="Hexapeptide_acetyltransf"/>
</dbReference>
<protein>
    <submittedName>
        <fullName evidence="4">Acetyltransferase</fullName>
    </submittedName>
</protein>
<dbReference type="Pfam" id="PF00132">
    <property type="entry name" value="Hexapep"/>
    <property type="match status" value="1"/>
</dbReference>
<dbReference type="EMBL" id="JAENHK010000010">
    <property type="protein sequence ID" value="MBK1897719.1"/>
    <property type="molecule type" value="Genomic_DNA"/>
</dbReference>
<proteinExistence type="predicted"/>
<evidence type="ECO:0000256" key="2">
    <source>
        <dbReference type="ARBA" id="ARBA00022737"/>
    </source>
</evidence>
<dbReference type="PANTHER" id="PTHR23416">
    <property type="entry name" value="SIALIC ACID SYNTHASE-RELATED"/>
    <property type="match status" value="1"/>
</dbReference>
<accession>A0ABS1FZ75</accession>
<evidence type="ECO:0000256" key="1">
    <source>
        <dbReference type="ARBA" id="ARBA00022679"/>
    </source>
</evidence>